<keyword evidence="1" id="KW-1133">Transmembrane helix</keyword>
<reference evidence="2" key="2">
    <citation type="submission" date="2022-01" db="EMBL/GenBank/DDBJ databases">
        <authorList>
            <person name="Yamashiro T."/>
            <person name="Shiraishi A."/>
            <person name="Satake H."/>
            <person name="Nakayama K."/>
        </authorList>
    </citation>
    <scope>NUCLEOTIDE SEQUENCE</scope>
</reference>
<organism evidence="2 3">
    <name type="scientific">Tanacetum coccineum</name>
    <dbReference type="NCBI Taxonomy" id="301880"/>
    <lineage>
        <taxon>Eukaryota</taxon>
        <taxon>Viridiplantae</taxon>
        <taxon>Streptophyta</taxon>
        <taxon>Embryophyta</taxon>
        <taxon>Tracheophyta</taxon>
        <taxon>Spermatophyta</taxon>
        <taxon>Magnoliopsida</taxon>
        <taxon>eudicotyledons</taxon>
        <taxon>Gunneridae</taxon>
        <taxon>Pentapetalae</taxon>
        <taxon>asterids</taxon>
        <taxon>campanulids</taxon>
        <taxon>Asterales</taxon>
        <taxon>Asteraceae</taxon>
        <taxon>Asteroideae</taxon>
        <taxon>Anthemideae</taxon>
        <taxon>Anthemidinae</taxon>
        <taxon>Tanacetum</taxon>
    </lineage>
</organism>
<name>A0ABQ5FFS4_9ASTR</name>
<keyword evidence="1" id="KW-0812">Transmembrane</keyword>
<gene>
    <name evidence="2" type="ORF">Tco_1005713</name>
</gene>
<keyword evidence="3" id="KW-1185">Reference proteome</keyword>
<sequence length="276" mass="29534">MVVWPFCLLDTHKYRIPRLLFWIVAWVGGLGKFAPSVASISFGVIDSGVYLSFPRPSLSRAFLLVLLPLAAADSLDEGPSCVSSTHPSALRRRFVGALLGVFLPGQLDQGSWQLSFSVKFKLMLLRNSSNPINASCDDRHAPFLILREVANAPRKSVDLLATPWTGDISLLRLQTICSWISSIRVCVPLSEGVLLRTSLSSAAPGPMSSESELGGLSLGSSFCPSLCGIAMPAYHGPYVLVIVAAIWVVPRGGPIAVKTRSCGALALQKSGLEDLS</sequence>
<evidence type="ECO:0000313" key="2">
    <source>
        <dbReference type="EMBL" id="GJT62180.1"/>
    </source>
</evidence>
<evidence type="ECO:0008006" key="4">
    <source>
        <dbReference type="Google" id="ProtNLM"/>
    </source>
</evidence>
<protein>
    <recommendedName>
        <fullName evidence="4">Secreted protein</fullName>
    </recommendedName>
</protein>
<dbReference type="Proteomes" id="UP001151760">
    <property type="component" value="Unassembled WGS sequence"/>
</dbReference>
<evidence type="ECO:0000256" key="1">
    <source>
        <dbReference type="SAM" id="Phobius"/>
    </source>
</evidence>
<evidence type="ECO:0000313" key="3">
    <source>
        <dbReference type="Proteomes" id="UP001151760"/>
    </source>
</evidence>
<comment type="caution">
    <text evidence="2">The sequence shown here is derived from an EMBL/GenBank/DDBJ whole genome shotgun (WGS) entry which is preliminary data.</text>
</comment>
<keyword evidence="1" id="KW-0472">Membrane</keyword>
<reference evidence="2" key="1">
    <citation type="journal article" date="2022" name="Int. J. Mol. Sci.">
        <title>Draft Genome of Tanacetum Coccineum: Genomic Comparison of Closely Related Tanacetum-Family Plants.</title>
        <authorList>
            <person name="Yamashiro T."/>
            <person name="Shiraishi A."/>
            <person name="Nakayama K."/>
            <person name="Satake H."/>
        </authorList>
    </citation>
    <scope>NUCLEOTIDE SEQUENCE</scope>
</reference>
<feature type="transmembrane region" description="Helical" evidence="1">
    <location>
        <begin position="20"/>
        <end position="45"/>
    </location>
</feature>
<accession>A0ABQ5FFS4</accession>
<proteinExistence type="predicted"/>
<dbReference type="EMBL" id="BQNB010017353">
    <property type="protein sequence ID" value="GJT62180.1"/>
    <property type="molecule type" value="Genomic_DNA"/>
</dbReference>